<dbReference type="Proteomes" id="UP001140562">
    <property type="component" value="Unassembled WGS sequence"/>
</dbReference>
<comment type="caution">
    <text evidence="2">The sequence shown here is derived from an EMBL/GenBank/DDBJ whole genome shotgun (WGS) entry which is preliminary data.</text>
</comment>
<name>A0A9W9BX12_9PLEO</name>
<accession>A0A9W9BX12</accession>
<dbReference type="OrthoDB" id="3799016at2759"/>
<evidence type="ECO:0000313" key="3">
    <source>
        <dbReference type="Proteomes" id="UP001140562"/>
    </source>
</evidence>
<sequence length="367" mass="40777">MDSPPHSARPWTPPETEPHGSPESAYFSDPFRKRLSSSASDMEHRWPLLEPRPGTPGRKSNRCDTPHEPLNVSRPKPHHTVTEPAPYTPTKTSSLLDHHAPGALRYPYTPESSRILRASTVGSLSPIPWDGDSHYSASPVQSALSSCIAHFEHLTATRELTDDQMEYIVGQFENMTSYLAAPDAQSKRGTDDLFAGVDSPRPASPEPQAQEEDSSYMAEVAKYIEGVQIYTADLKRRFDEAKALNEIQLTIIDDLRKDMSAVQQNMQDSLESSPRTPRRVMPRRVSSAGRKDVDSSWESIETAVDDAEGADDLQAAAPKFGMVESSTQTDECKKLAVARKPARPVQRGFWSAVYEALDSFSDDLHER</sequence>
<feature type="region of interest" description="Disordered" evidence="1">
    <location>
        <begin position="266"/>
        <end position="297"/>
    </location>
</feature>
<reference evidence="2" key="1">
    <citation type="submission" date="2022-10" db="EMBL/GenBank/DDBJ databases">
        <title>Tapping the CABI collections for fungal endophytes: first genome assemblies for Collariella, Neodidymelliopsis, Ascochyta clinopodiicola, Didymella pomorum, Didymosphaeria variabile, Neocosmospora piperis and Neocucurbitaria cava.</title>
        <authorList>
            <person name="Hill R."/>
        </authorList>
    </citation>
    <scope>NUCLEOTIDE SEQUENCE</scope>
    <source>
        <strain evidence="2">IMI 360193</strain>
    </source>
</reference>
<dbReference type="EMBL" id="JAPEUV010000092">
    <property type="protein sequence ID" value="KAJ4333567.1"/>
    <property type="molecule type" value="Genomic_DNA"/>
</dbReference>
<proteinExistence type="predicted"/>
<feature type="region of interest" description="Disordered" evidence="1">
    <location>
        <begin position="189"/>
        <end position="213"/>
    </location>
</feature>
<evidence type="ECO:0000313" key="2">
    <source>
        <dbReference type="EMBL" id="KAJ4333567.1"/>
    </source>
</evidence>
<evidence type="ECO:0000256" key="1">
    <source>
        <dbReference type="SAM" id="MobiDB-lite"/>
    </source>
</evidence>
<dbReference type="AlphaFoldDB" id="A0A9W9BX12"/>
<keyword evidence="3" id="KW-1185">Reference proteome</keyword>
<feature type="region of interest" description="Disordered" evidence="1">
    <location>
        <begin position="1"/>
        <end position="91"/>
    </location>
</feature>
<gene>
    <name evidence="2" type="ORF">N0V87_007504</name>
</gene>
<organism evidence="2 3">
    <name type="scientific">Didymella glomerata</name>
    <dbReference type="NCBI Taxonomy" id="749621"/>
    <lineage>
        <taxon>Eukaryota</taxon>
        <taxon>Fungi</taxon>
        <taxon>Dikarya</taxon>
        <taxon>Ascomycota</taxon>
        <taxon>Pezizomycotina</taxon>
        <taxon>Dothideomycetes</taxon>
        <taxon>Pleosporomycetidae</taxon>
        <taxon>Pleosporales</taxon>
        <taxon>Pleosporineae</taxon>
        <taxon>Didymellaceae</taxon>
        <taxon>Didymella</taxon>
    </lineage>
</organism>
<protein>
    <submittedName>
        <fullName evidence="2">Uncharacterized protein</fullName>
    </submittedName>
</protein>